<evidence type="ECO:0000313" key="2">
    <source>
        <dbReference type="Proteomes" id="UP000076577"/>
    </source>
</evidence>
<dbReference type="EMBL" id="LMCB01000036">
    <property type="protein sequence ID" value="KZL17204.1"/>
    <property type="molecule type" value="Genomic_DNA"/>
</dbReference>
<gene>
    <name evidence="1" type="ORF">PsAD2_03206</name>
</gene>
<organism evidence="1 2">
    <name type="scientific">Pseudovibrio axinellae</name>
    <dbReference type="NCBI Taxonomy" id="989403"/>
    <lineage>
        <taxon>Bacteria</taxon>
        <taxon>Pseudomonadati</taxon>
        <taxon>Pseudomonadota</taxon>
        <taxon>Alphaproteobacteria</taxon>
        <taxon>Hyphomicrobiales</taxon>
        <taxon>Stappiaceae</taxon>
        <taxon>Pseudovibrio</taxon>
    </lineage>
</organism>
<accession>A0A165X000</accession>
<dbReference type="AlphaFoldDB" id="A0A165X000"/>
<reference evidence="1 2" key="1">
    <citation type="journal article" date="2016" name="Front. Microbiol.">
        <title>Comparative Genomic Analysis Reveals a Diverse Repertoire of Genes Involved in Prokaryote-Eukaryote Interactions within the Pseudovibrio Genus.</title>
        <authorList>
            <person name="Romano S."/>
            <person name="Fernandez-Guerra A."/>
            <person name="Reen F.J."/>
            <person name="Glockner F.O."/>
            <person name="Crowley S.P."/>
            <person name="O'Sullivan O."/>
            <person name="Cotter P.D."/>
            <person name="Adams C."/>
            <person name="Dobson A.D."/>
            <person name="O'Gara F."/>
        </authorList>
    </citation>
    <scope>NUCLEOTIDE SEQUENCE [LARGE SCALE GENOMIC DNA]</scope>
    <source>
        <strain evidence="1 2">Ad2</strain>
    </source>
</reference>
<evidence type="ECO:0000313" key="1">
    <source>
        <dbReference type="EMBL" id="KZL17204.1"/>
    </source>
</evidence>
<proteinExistence type="predicted"/>
<dbReference type="Proteomes" id="UP000076577">
    <property type="component" value="Unassembled WGS sequence"/>
</dbReference>
<protein>
    <submittedName>
        <fullName evidence="1">Uncharacterized protein</fullName>
    </submittedName>
</protein>
<name>A0A165X000_9HYPH</name>
<sequence length="31" mass="3370">MIITTPVDIDIIPRTPFKSIVALATINDITS</sequence>
<keyword evidence="2" id="KW-1185">Reference proteome</keyword>
<comment type="caution">
    <text evidence="1">The sequence shown here is derived from an EMBL/GenBank/DDBJ whole genome shotgun (WGS) entry which is preliminary data.</text>
</comment>